<name>A0A1G9GJI6_9EURY</name>
<keyword evidence="2" id="KW-1185">Reference proteome</keyword>
<dbReference type="AlphaFoldDB" id="A0A1G9GJI6"/>
<reference evidence="2" key="1">
    <citation type="submission" date="2016-10" db="EMBL/GenBank/DDBJ databases">
        <authorList>
            <person name="Varghese N."/>
            <person name="Submissions S."/>
        </authorList>
    </citation>
    <scope>NUCLEOTIDE SEQUENCE [LARGE SCALE GENOMIC DNA]</scope>
    <source>
        <strain evidence="2">B4,CECT 8067,JCM 17497</strain>
    </source>
</reference>
<accession>A0A1G9GJI6</accession>
<gene>
    <name evidence="1" type="ORF">SAMN04515672_4532</name>
</gene>
<dbReference type="InterPro" id="IPR009409">
    <property type="entry name" value="DUF1059"/>
</dbReference>
<proteinExistence type="predicted"/>
<dbReference type="Pfam" id="PF06348">
    <property type="entry name" value="DUF1059"/>
    <property type="match status" value="1"/>
</dbReference>
<dbReference type="EMBL" id="FNFE01000009">
    <property type="protein sequence ID" value="SDL00831.1"/>
    <property type="molecule type" value="Genomic_DNA"/>
</dbReference>
<evidence type="ECO:0000313" key="1">
    <source>
        <dbReference type="EMBL" id="SDL00831.1"/>
    </source>
</evidence>
<protein>
    <recommendedName>
        <fullName evidence="3">DUF1059 domain-containing protein</fullName>
    </recommendedName>
</protein>
<evidence type="ECO:0000313" key="2">
    <source>
        <dbReference type="Proteomes" id="UP000198882"/>
    </source>
</evidence>
<evidence type="ECO:0008006" key="3">
    <source>
        <dbReference type="Google" id="ProtNLM"/>
    </source>
</evidence>
<dbReference type="RefSeq" id="WP_090312065.1">
    <property type="nucleotide sequence ID" value="NZ_FNFE01000009.1"/>
</dbReference>
<organism evidence="1 2">
    <name type="scientific">Natronorubrum texcoconense</name>
    <dbReference type="NCBI Taxonomy" id="1095776"/>
    <lineage>
        <taxon>Archaea</taxon>
        <taxon>Methanobacteriati</taxon>
        <taxon>Methanobacteriota</taxon>
        <taxon>Stenosarchaea group</taxon>
        <taxon>Halobacteria</taxon>
        <taxon>Halobacteriales</taxon>
        <taxon>Natrialbaceae</taxon>
        <taxon>Natronorubrum</taxon>
    </lineage>
</organism>
<sequence length="55" mass="6291">MPYQFDCSEGSCQFMIRSSSGDEVERLVRAHVRMTHGGRIDSADLERGMERIELT</sequence>
<dbReference type="OrthoDB" id="9023at2157"/>
<dbReference type="Proteomes" id="UP000198882">
    <property type="component" value="Unassembled WGS sequence"/>
</dbReference>